<accession>A0A6A6QTE7</accession>
<protein>
    <submittedName>
        <fullName evidence="3">Uncharacterized protein</fullName>
    </submittedName>
</protein>
<proteinExistence type="predicted"/>
<evidence type="ECO:0000259" key="1">
    <source>
        <dbReference type="Pfam" id="PF14033"/>
    </source>
</evidence>
<dbReference type="Proteomes" id="UP000799750">
    <property type="component" value="Unassembled WGS sequence"/>
</dbReference>
<keyword evidence="4" id="KW-1185">Reference proteome</keyword>
<dbReference type="PANTHER" id="PTHR33119">
    <property type="entry name" value="IFI3P"/>
    <property type="match status" value="1"/>
</dbReference>
<sequence>MLFRRVSSLIARQSKASHLAINFSMSRRTTTMTCHNDGEEPISVPGFGLPIDWTKGWNDEDKFAHGASSWQQNPRLTVRELAMLKVMEALTDKPEWTRKVFDDTIVAKWREEALQMPLISEKAWDWCLLELRDKARFYEEKGYVLTLDTGSVCAKSDTIVDETLRTELLQAVQPLLDSPAKDWHPNSGNQVLNLVHPSLFPLVYGKSRVLKTGIVGLDNFMDSYGKGEVVPGDQEVDDNVKGFHSRSQINNSGRWSNKFQWLPCEVTFKGDQGTDVQITSYINNLHPLPNKPLYGVIEKLISLAILAWNDILIKGSYGGDGRMPPRIQTFGSSFENQYPEWANDLKEEPEAEGYQESLARVKEYLAIPDRPDAEDIDSDDDEIEYQDGTWVESDNPSMWGAVDWKWKRIRRIAHPEPSVAYSYEDWKKGETHGAVVTTGYGRGRPHIYYDVKLQDTFREKGLQVIVKLASIELTPDKPDYEGGSWHIEGMLNEHIVGTAIYYYDVENTTTARIRFRQEANLDSMEMGYEQDDHGPLSEIFGCDSLRNEPAVQELGSVATPQGRLIAFPNTLQHCVEPFTLEDKKRPGHRRFLVLWLVDPYYRVMSTRNVPPQRHDWWLEAGLKQVEEEVFGRLPVELAAEVGEMIGEWPIGMAEAKDLRLELMEERTKLMDAVDKNMDEYNFCEH</sequence>
<evidence type="ECO:0000259" key="2">
    <source>
        <dbReference type="Pfam" id="PF21666"/>
    </source>
</evidence>
<reference evidence="3" key="1">
    <citation type="journal article" date="2020" name="Stud. Mycol.">
        <title>101 Dothideomycetes genomes: a test case for predicting lifestyles and emergence of pathogens.</title>
        <authorList>
            <person name="Haridas S."/>
            <person name="Albert R."/>
            <person name="Binder M."/>
            <person name="Bloem J."/>
            <person name="Labutti K."/>
            <person name="Salamov A."/>
            <person name="Andreopoulos B."/>
            <person name="Baker S."/>
            <person name="Barry K."/>
            <person name="Bills G."/>
            <person name="Bluhm B."/>
            <person name="Cannon C."/>
            <person name="Castanera R."/>
            <person name="Culley D."/>
            <person name="Daum C."/>
            <person name="Ezra D."/>
            <person name="Gonzalez J."/>
            <person name="Henrissat B."/>
            <person name="Kuo A."/>
            <person name="Liang C."/>
            <person name="Lipzen A."/>
            <person name="Lutzoni F."/>
            <person name="Magnuson J."/>
            <person name="Mondo S."/>
            <person name="Nolan M."/>
            <person name="Ohm R."/>
            <person name="Pangilinan J."/>
            <person name="Park H.-J."/>
            <person name="Ramirez L."/>
            <person name="Alfaro M."/>
            <person name="Sun H."/>
            <person name="Tritt A."/>
            <person name="Yoshinaga Y."/>
            <person name="Zwiers L.-H."/>
            <person name="Turgeon B."/>
            <person name="Goodwin S."/>
            <person name="Spatafora J."/>
            <person name="Crous P."/>
            <person name="Grigoriev I."/>
        </authorList>
    </citation>
    <scope>NUCLEOTIDE SEQUENCE</scope>
    <source>
        <strain evidence="3">CBS 269.34</strain>
    </source>
</reference>
<gene>
    <name evidence="3" type="ORF">BU16DRAFT_389520</name>
</gene>
<dbReference type="PANTHER" id="PTHR33119:SF1">
    <property type="entry name" value="FE2OG DIOXYGENASE DOMAIN-CONTAINING PROTEIN"/>
    <property type="match status" value="1"/>
</dbReference>
<dbReference type="EMBL" id="MU004189">
    <property type="protein sequence ID" value="KAF2495402.1"/>
    <property type="molecule type" value="Genomic_DNA"/>
</dbReference>
<organism evidence="3 4">
    <name type="scientific">Lophium mytilinum</name>
    <dbReference type="NCBI Taxonomy" id="390894"/>
    <lineage>
        <taxon>Eukaryota</taxon>
        <taxon>Fungi</taxon>
        <taxon>Dikarya</taxon>
        <taxon>Ascomycota</taxon>
        <taxon>Pezizomycotina</taxon>
        <taxon>Dothideomycetes</taxon>
        <taxon>Pleosporomycetidae</taxon>
        <taxon>Mytilinidiales</taxon>
        <taxon>Mytilinidiaceae</taxon>
        <taxon>Lophium</taxon>
    </lineage>
</organism>
<dbReference type="Pfam" id="PF21666">
    <property type="entry name" value="DUF4246_N"/>
    <property type="match status" value="1"/>
</dbReference>
<evidence type="ECO:0000313" key="3">
    <source>
        <dbReference type="EMBL" id="KAF2495402.1"/>
    </source>
</evidence>
<name>A0A6A6QTE7_9PEZI</name>
<dbReference type="InterPro" id="IPR049207">
    <property type="entry name" value="DUF4246_N"/>
</dbReference>
<feature type="domain" description="DUF4246" evidence="1">
    <location>
        <begin position="121"/>
        <end position="619"/>
    </location>
</feature>
<dbReference type="OrthoDB" id="415532at2759"/>
<feature type="domain" description="DUF4246" evidence="2">
    <location>
        <begin position="44"/>
        <end position="112"/>
    </location>
</feature>
<dbReference type="InterPro" id="IPR025340">
    <property type="entry name" value="DUF4246"/>
</dbReference>
<dbReference type="InterPro" id="IPR049192">
    <property type="entry name" value="DUF4246_C"/>
</dbReference>
<dbReference type="AlphaFoldDB" id="A0A6A6QTE7"/>
<dbReference type="Pfam" id="PF14033">
    <property type="entry name" value="DUF4246"/>
    <property type="match status" value="1"/>
</dbReference>
<evidence type="ECO:0000313" key="4">
    <source>
        <dbReference type="Proteomes" id="UP000799750"/>
    </source>
</evidence>